<proteinExistence type="predicted"/>
<keyword evidence="2" id="KW-1185">Reference proteome</keyword>
<organism evidence="1 2">
    <name type="scientific">Anas platyrhynchos platyrhynchos</name>
    <name type="common">Northern mallard</name>
    <dbReference type="NCBI Taxonomy" id="8840"/>
    <lineage>
        <taxon>Eukaryota</taxon>
        <taxon>Metazoa</taxon>
        <taxon>Chordata</taxon>
        <taxon>Craniata</taxon>
        <taxon>Vertebrata</taxon>
        <taxon>Euteleostomi</taxon>
        <taxon>Archelosauria</taxon>
        <taxon>Archosauria</taxon>
        <taxon>Dinosauria</taxon>
        <taxon>Saurischia</taxon>
        <taxon>Theropoda</taxon>
        <taxon>Coelurosauria</taxon>
        <taxon>Aves</taxon>
        <taxon>Neognathae</taxon>
        <taxon>Galloanserae</taxon>
        <taxon>Anseriformes</taxon>
        <taxon>Anatidae</taxon>
        <taxon>Anatinae</taxon>
        <taxon>Anas</taxon>
    </lineage>
</organism>
<dbReference type="AlphaFoldDB" id="A0A493TGU5"/>
<reference evidence="1 2" key="1">
    <citation type="submission" date="2017-10" db="EMBL/GenBank/DDBJ databases">
        <title>A new Pekin duck reference genome.</title>
        <authorList>
            <person name="Hou Z.-C."/>
            <person name="Zhou Z.-K."/>
            <person name="Zhu F."/>
            <person name="Hou S.-S."/>
        </authorList>
    </citation>
    <scope>NUCLEOTIDE SEQUENCE [LARGE SCALE GENOMIC DNA]</scope>
</reference>
<protein>
    <submittedName>
        <fullName evidence="1">Uncharacterized protein</fullName>
    </submittedName>
</protein>
<evidence type="ECO:0000313" key="1">
    <source>
        <dbReference type="Ensembl" id="ENSAPLP00000024905.1"/>
    </source>
</evidence>
<reference evidence="1" key="2">
    <citation type="submission" date="2025-08" db="UniProtKB">
        <authorList>
            <consortium name="Ensembl"/>
        </authorList>
    </citation>
    <scope>IDENTIFICATION</scope>
</reference>
<sequence length="98" mass="11613">QHCALTTSRITHLGQEPSLPGRQHMGHFLQQPVSLRIHLFLLPEHCRRYISHNRKNCSYREKVDLADHKELSWDCCMHTCKQTQNITRLSPIMFCYIQ</sequence>
<dbReference type="Proteomes" id="UP000016666">
    <property type="component" value="Chromosome 13"/>
</dbReference>
<reference evidence="1" key="3">
    <citation type="submission" date="2025-09" db="UniProtKB">
        <authorList>
            <consortium name="Ensembl"/>
        </authorList>
    </citation>
    <scope>IDENTIFICATION</scope>
</reference>
<evidence type="ECO:0000313" key="2">
    <source>
        <dbReference type="Proteomes" id="UP000016666"/>
    </source>
</evidence>
<dbReference type="Ensembl" id="ENSAPLT00000027428.1">
    <property type="protein sequence ID" value="ENSAPLP00000024905.1"/>
    <property type="gene ID" value="ENSAPLG00000027785.1"/>
</dbReference>
<accession>A0A493TGU5</accession>
<name>A0A493TGU5_ANAPP</name>